<organism evidence="2 3">
    <name type="scientific">Fonsecaea multimorphosa CBS 102226</name>
    <dbReference type="NCBI Taxonomy" id="1442371"/>
    <lineage>
        <taxon>Eukaryota</taxon>
        <taxon>Fungi</taxon>
        <taxon>Dikarya</taxon>
        <taxon>Ascomycota</taxon>
        <taxon>Pezizomycotina</taxon>
        <taxon>Eurotiomycetes</taxon>
        <taxon>Chaetothyriomycetidae</taxon>
        <taxon>Chaetothyriales</taxon>
        <taxon>Herpotrichiellaceae</taxon>
        <taxon>Fonsecaea</taxon>
    </lineage>
</organism>
<dbReference type="VEuPathDB" id="FungiDB:Z520_02507"/>
<protein>
    <submittedName>
        <fullName evidence="2">Uncharacterized protein</fullName>
    </submittedName>
</protein>
<keyword evidence="1" id="KW-0472">Membrane</keyword>
<dbReference type="Proteomes" id="UP000053411">
    <property type="component" value="Unassembled WGS sequence"/>
</dbReference>
<reference evidence="2 3" key="1">
    <citation type="submission" date="2015-01" db="EMBL/GenBank/DDBJ databases">
        <title>The Genome Sequence of Fonsecaea multimorphosa CBS 102226.</title>
        <authorList>
            <consortium name="The Broad Institute Genomics Platform"/>
            <person name="Cuomo C."/>
            <person name="de Hoog S."/>
            <person name="Gorbushina A."/>
            <person name="Stielow B."/>
            <person name="Teixiera M."/>
            <person name="Abouelleil A."/>
            <person name="Chapman S.B."/>
            <person name="Priest M."/>
            <person name="Young S.K."/>
            <person name="Wortman J."/>
            <person name="Nusbaum C."/>
            <person name="Birren B."/>
        </authorList>
    </citation>
    <scope>NUCLEOTIDE SEQUENCE [LARGE SCALE GENOMIC DNA]</scope>
    <source>
        <strain evidence="2 3">CBS 102226</strain>
    </source>
</reference>
<name>A0A0D2L058_9EURO</name>
<keyword evidence="1" id="KW-0812">Transmembrane</keyword>
<keyword evidence="3" id="KW-1185">Reference proteome</keyword>
<feature type="transmembrane region" description="Helical" evidence="1">
    <location>
        <begin position="38"/>
        <end position="57"/>
    </location>
</feature>
<evidence type="ECO:0000256" key="1">
    <source>
        <dbReference type="SAM" id="Phobius"/>
    </source>
</evidence>
<dbReference type="EMBL" id="KN848064">
    <property type="protein sequence ID" value="KIY02369.1"/>
    <property type="molecule type" value="Genomic_DNA"/>
</dbReference>
<dbReference type="AlphaFoldDB" id="A0A0D2L058"/>
<accession>A0A0D2L058</accession>
<keyword evidence="1" id="KW-1133">Transmembrane helix</keyword>
<proteinExistence type="predicted"/>
<gene>
    <name evidence="2" type="ORF">Z520_02507</name>
</gene>
<dbReference type="GeneID" id="27708253"/>
<sequence>MTFPIVVLATPDNEMLEVRYKMLASQKRIDLLREEERALVIASAFASVYVATLCFLLPTR</sequence>
<dbReference type="RefSeq" id="XP_016636491.1">
    <property type="nucleotide sequence ID" value="XM_016773021.1"/>
</dbReference>
<evidence type="ECO:0000313" key="3">
    <source>
        <dbReference type="Proteomes" id="UP000053411"/>
    </source>
</evidence>
<evidence type="ECO:0000313" key="2">
    <source>
        <dbReference type="EMBL" id="KIY02369.1"/>
    </source>
</evidence>